<evidence type="ECO:0000256" key="1">
    <source>
        <dbReference type="ARBA" id="ARBA00001946"/>
    </source>
</evidence>
<dbReference type="SMART" id="SM00922">
    <property type="entry name" value="MR_MLE"/>
    <property type="match status" value="1"/>
</dbReference>
<dbReference type="GO" id="GO:0016052">
    <property type="term" value="P:carbohydrate catabolic process"/>
    <property type="evidence" value="ECO:0007669"/>
    <property type="project" value="TreeGrafter"/>
</dbReference>
<comment type="cofactor">
    <cofactor evidence="1">
        <name>Mg(2+)</name>
        <dbReference type="ChEBI" id="CHEBI:18420"/>
    </cofactor>
</comment>
<keyword evidence="6" id="KW-1185">Reference proteome</keyword>
<keyword evidence="3" id="KW-0460">Magnesium</keyword>
<evidence type="ECO:0000256" key="3">
    <source>
        <dbReference type="ARBA" id="ARBA00022842"/>
    </source>
</evidence>
<evidence type="ECO:0000313" key="6">
    <source>
        <dbReference type="Proteomes" id="UP000179860"/>
    </source>
</evidence>
<dbReference type="SUPFAM" id="SSF54826">
    <property type="entry name" value="Enolase N-terminal domain-like"/>
    <property type="match status" value="1"/>
</dbReference>
<dbReference type="OrthoDB" id="8609034at2"/>
<dbReference type="Pfam" id="PF13378">
    <property type="entry name" value="MR_MLE_C"/>
    <property type="match status" value="1"/>
</dbReference>
<reference evidence="5" key="1">
    <citation type="submission" date="2016-09" db="EMBL/GenBank/DDBJ databases">
        <title>The Complete Genome of Burkholderia sprentiae wsm5005.</title>
        <authorList>
            <person name="De Meyer S."/>
            <person name="Wang P."/>
            <person name="Terpolilli J."/>
        </authorList>
    </citation>
    <scope>NUCLEOTIDE SEQUENCE [LARGE SCALE GENOMIC DNA]</scope>
    <source>
        <strain evidence="5">WSM5005</strain>
    </source>
</reference>
<accession>A0A1I9YEM5</accession>
<dbReference type="InterPro" id="IPR013342">
    <property type="entry name" value="Mandelate_racemase_C"/>
</dbReference>
<dbReference type="Gene3D" id="3.20.20.120">
    <property type="entry name" value="Enolase-like C-terminal domain"/>
    <property type="match status" value="1"/>
</dbReference>
<evidence type="ECO:0000313" key="5">
    <source>
        <dbReference type="EMBL" id="APA84758.1"/>
    </source>
</evidence>
<keyword evidence="2" id="KW-0479">Metal-binding</keyword>
<dbReference type="InterPro" id="IPR046945">
    <property type="entry name" value="RHMD-like"/>
</dbReference>
<dbReference type="Gene3D" id="3.30.390.10">
    <property type="entry name" value="Enolase-like, N-terminal domain"/>
    <property type="match status" value="1"/>
</dbReference>
<reference evidence="5" key="2">
    <citation type="submission" date="2021-06" db="EMBL/GenBank/DDBJ databases">
        <authorList>
            <person name="Rogers T.H."/>
            <person name="Ramsay J.P."/>
            <person name="Wang P."/>
            <person name="Terpolilli J."/>
        </authorList>
    </citation>
    <scope>NUCLEOTIDE SEQUENCE</scope>
    <source>
        <strain evidence="5">WSM5005</strain>
    </source>
</reference>
<name>A0A1I9YEM5_9BURK</name>
<dbReference type="InterPro" id="IPR029065">
    <property type="entry name" value="Enolase_C-like"/>
</dbReference>
<dbReference type="InterPro" id="IPR036849">
    <property type="entry name" value="Enolase-like_C_sf"/>
</dbReference>
<dbReference type="InterPro" id="IPR029017">
    <property type="entry name" value="Enolase-like_N"/>
</dbReference>
<dbReference type="EMBL" id="CP017561">
    <property type="protein sequence ID" value="APA84758.1"/>
    <property type="molecule type" value="Genomic_DNA"/>
</dbReference>
<feature type="domain" description="Mandelate racemase/muconate lactonizing enzyme C-terminal" evidence="4">
    <location>
        <begin position="153"/>
        <end position="245"/>
    </location>
</feature>
<organism evidence="5 6">
    <name type="scientific">Paraburkholderia sprentiae WSM5005</name>
    <dbReference type="NCBI Taxonomy" id="754502"/>
    <lineage>
        <taxon>Bacteria</taxon>
        <taxon>Pseudomonadati</taxon>
        <taxon>Pseudomonadota</taxon>
        <taxon>Betaproteobacteria</taxon>
        <taxon>Burkholderiales</taxon>
        <taxon>Burkholderiaceae</taxon>
        <taxon>Paraburkholderia</taxon>
    </lineage>
</organism>
<proteinExistence type="predicted"/>
<dbReference type="SFLD" id="SFLDS00001">
    <property type="entry name" value="Enolase"/>
    <property type="match status" value="1"/>
</dbReference>
<protein>
    <submittedName>
        <fullName evidence="5">Mandelate racemase/muconate lactonizing enzyme family protein</fullName>
    </submittedName>
</protein>
<dbReference type="AlphaFoldDB" id="A0A1I9YEM5"/>
<dbReference type="SUPFAM" id="SSF51604">
    <property type="entry name" value="Enolase C-terminal domain-like"/>
    <property type="match status" value="1"/>
</dbReference>
<dbReference type="RefSeq" id="WP_071336524.1">
    <property type="nucleotide sequence ID" value="NZ_CP017561.2"/>
</dbReference>
<gene>
    <name evidence="5" type="ORF">BJG93_04655</name>
</gene>
<dbReference type="GO" id="GO:0000287">
    <property type="term" value="F:magnesium ion binding"/>
    <property type="evidence" value="ECO:0007669"/>
    <property type="project" value="TreeGrafter"/>
</dbReference>
<sequence length="364" mass="39714">MVENLDVASLLGTKIAISIGAAEIPITPFRALSGFRNHVTVFYALICDGNGRCGFGHVQHMTREASLDAAQAAQELLRAQSIKLSTLIAIERSEERHFGRDSDNATRAAACAISLAAWDLLGKILDVPVAHLWGGFARPVPCYSSYHLAFAADDDLEAAATHCFEENFTRAKMIVGAQPFEVDIKRVERMLMMFGADNLAIDALRRWTPQQANDFVKRLSAPLFWVEDPVAYPELSRVSVASPVAVGEISTSVSELLLLAESSATHMLLDMGLLGGPLRQLEAARILNRIGTRVGSHAYPYYSAHIACCVDDHLPVEVLDWGDCLFHKVPRPDGVGSLAVSGPGFGLDVDRSFLESRCYRSVDF</sequence>
<evidence type="ECO:0000259" key="4">
    <source>
        <dbReference type="SMART" id="SM00922"/>
    </source>
</evidence>
<dbReference type="Proteomes" id="UP000179860">
    <property type="component" value="Chromosome 1"/>
</dbReference>
<dbReference type="KEGG" id="pspw:BJG93_04655"/>
<dbReference type="PANTHER" id="PTHR13794">
    <property type="entry name" value="ENOLASE SUPERFAMILY, MANDELATE RACEMASE"/>
    <property type="match status" value="1"/>
</dbReference>
<evidence type="ECO:0000256" key="2">
    <source>
        <dbReference type="ARBA" id="ARBA00022723"/>
    </source>
</evidence>
<dbReference type="STRING" id="754502.BJG93_04655"/>
<dbReference type="PANTHER" id="PTHR13794:SF58">
    <property type="entry name" value="MITOCHONDRIAL ENOLASE SUPERFAMILY MEMBER 1"/>
    <property type="match status" value="1"/>
</dbReference>
<dbReference type="GO" id="GO:0016836">
    <property type="term" value="F:hydro-lyase activity"/>
    <property type="evidence" value="ECO:0007669"/>
    <property type="project" value="TreeGrafter"/>
</dbReference>